<dbReference type="Proteomes" id="UP001499852">
    <property type="component" value="Unassembled WGS sequence"/>
</dbReference>
<keyword evidence="2" id="KW-1185">Reference proteome</keyword>
<dbReference type="EMBL" id="BAABIA010000003">
    <property type="protein sequence ID" value="GAA5138791.1"/>
    <property type="molecule type" value="Genomic_DNA"/>
</dbReference>
<comment type="caution">
    <text evidence="1">The sequence shown here is derived from an EMBL/GenBank/DDBJ whole genome shotgun (WGS) entry which is preliminary data.</text>
</comment>
<sequence length="61" mass="6881">MQTFRAFHAFHQAMKAKGRMRQGRGLLPNEPAGEKGYAEMGWSARMRVACRPEMTKAAAQK</sequence>
<gene>
    <name evidence="1" type="ORF">GCM10023213_18300</name>
</gene>
<protein>
    <submittedName>
        <fullName evidence="1">Uncharacterized protein</fullName>
    </submittedName>
</protein>
<evidence type="ECO:0000313" key="1">
    <source>
        <dbReference type="EMBL" id="GAA5138791.1"/>
    </source>
</evidence>
<evidence type="ECO:0000313" key="2">
    <source>
        <dbReference type="Proteomes" id="UP001499852"/>
    </source>
</evidence>
<accession>A0ABP9P297</accession>
<proteinExistence type="predicted"/>
<organism evidence="1 2">
    <name type="scientific">Prosthecobacter algae</name>
    <dbReference type="NCBI Taxonomy" id="1144682"/>
    <lineage>
        <taxon>Bacteria</taxon>
        <taxon>Pseudomonadati</taxon>
        <taxon>Verrucomicrobiota</taxon>
        <taxon>Verrucomicrobiia</taxon>
        <taxon>Verrucomicrobiales</taxon>
        <taxon>Verrucomicrobiaceae</taxon>
        <taxon>Prosthecobacter</taxon>
    </lineage>
</organism>
<name>A0ABP9P297_9BACT</name>
<reference evidence="2" key="1">
    <citation type="journal article" date="2019" name="Int. J. Syst. Evol. Microbiol.">
        <title>The Global Catalogue of Microorganisms (GCM) 10K type strain sequencing project: providing services to taxonomists for standard genome sequencing and annotation.</title>
        <authorList>
            <consortium name="The Broad Institute Genomics Platform"/>
            <consortium name="The Broad Institute Genome Sequencing Center for Infectious Disease"/>
            <person name="Wu L."/>
            <person name="Ma J."/>
        </authorList>
    </citation>
    <scope>NUCLEOTIDE SEQUENCE [LARGE SCALE GENOMIC DNA]</scope>
    <source>
        <strain evidence="2">JCM 18053</strain>
    </source>
</reference>